<keyword evidence="2" id="KW-1185">Reference proteome</keyword>
<name>A0A9N9AVU9_9GLOM</name>
<gene>
    <name evidence="1" type="ORF">AGERDE_LOCUS6461</name>
</gene>
<dbReference type="Proteomes" id="UP000789831">
    <property type="component" value="Unassembled WGS sequence"/>
</dbReference>
<proteinExistence type="predicted"/>
<accession>A0A9N9AVU9</accession>
<organism evidence="1 2">
    <name type="scientific">Ambispora gerdemannii</name>
    <dbReference type="NCBI Taxonomy" id="144530"/>
    <lineage>
        <taxon>Eukaryota</taxon>
        <taxon>Fungi</taxon>
        <taxon>Fungi incertae sedis</taxon>
        <taxon>Mucoromycota</taxon>
        <taxon>Glomeromycotina</taxon>
        <taxon>Glomeromycetes</taxon>
        <taxon>Archaeosporales</taxon>
        <taxon>Ambisporaceae</taxon>
        <taxon>Ambispora</taxon>
    </lineage>
</organism>
<evidence type="ECO:0000313" key="1">
    <source>
        <dbReference type="EMBL" id="CAG8546853.1"/>
    </source>
</evidence>
<dbReference type="AlphaFoldDB" id="A0A9N9AVU9"/>
<sequence length="39" mass="4384">MQASTNKRNSKLSRYARACNNKKGGAMLRTINCDNIVRV</sequence>
<comment type="caution">
    <text evidence="1">The sequence shown here is derived from an EMBL/GenBank/DDBJ whole genome shotgun (WGS) entry which is preliminary data.</text>
</comment>
<reference evidence="1" key="1">
    <citation type="submission" date="2021-06" db="EMBL/GenBank/DDBJ databases">
        <authorList>
            <person name="Kallberg Y."/>
            <person name="Tangrot J."/>
            <person name="Rosling A."/>
        </authorList>
    </citation>
    <scope>NUCLEOTIDE SEQUENCE</scope>
    <source>
        <strain evidence="1">MT106</strain>
    </source>
</reference>
<protein>
    <submittedName>
        <fullName evidence="1">8248_t:CDS:1</fullName>
    </submittedName>
</protein>
<dbReference type="EMBL" id="CAJVPL010001012">
    <property type="protein sequence ID" value="CAG8546853.1"/>
    <property type="molecule type" value="Genomic_DNA"/>
</dbReference>
<evidence type="ECO:0000313" key="2">
    <source>
        <dbReference type="Proteomes" id="UP000789831"/>
    </source>
</evidence>